<dbReference type="AlphaFoldDB" id="A0A6A5S1F2"/>
<proteinExistence type="predicted"/>
<reference evidence="1" key="1">
    <citation type="journal article" date="2020" name="Stud. Mycol.">
        <title>101 Dothideomycetes genomes: a test case for predicting lifestyles and emergence of pathogens.</title>
        <authorList>
            <person name="Haridas S."/>
            <person name="Albert R."/>
            <person name="Binder M."/>
            <person name="Bloem J."/>
            <person name="Labutti K."/>
            <person name="Salamov A."/>
            <person name="Andreopoulos B."/>
            <person name="Baker S."/>
            <person name="Barry K."/>
            <person name="Bills G."/>
            <person name="Bluhm B."/>
            <person name="Cannon C."/>
            <person name="Castanera R."/>
            <person name="Culley D."/>
            <person name="Daum C."/>
            <person name="Ezra D."/>
            <person name="Gonzalez J."/>
            <person name="Henrissat B."/>
            <person name="Kuo A."/>
            <person name="Liang C."/>
            <person name="Lipzen A."/>
            <person name="Lutzoni F."/>
            <person name="Magnuson J."/>
            <person name="Mondo S."/>
            <person name="Nolan M."/>
            <person name="Ohm R."/>
            <person name="Pangilinan J."/>
            <person name="Park H.-J."/>
            <person name="Ramirez L."/>
            <person name="Alfaro M."/>
            <person name="Sun H."/>
            <person name="Tritt A."/>
            <person name="Yoshinaga Y."/>
            <person name="Zwiers L.-H."/>
            <person name="Turgeon B."/>
            <person name="Goodwin S."/>
            <person name="Spatafora J."/>
            <person name="Crous P."/>
            <person name="Grigoriev I."/>
        </authorList>
    </citation>
    <scope>NUCLEOTIDE SEQUENCE</scope>
    <source>
        <strain evidence="1">CBS 161.51</strain>
    </source>
</reference>
<dbReference type="EMBL" id="ML976611">
    <property type="protein sequence ID" value="KAF1934471.1"/>
    <property type="molecule type" value="Genomic_DNA"/>
</dbReference>
<dbReference type="Proteomes" id="UP000800038">
    <property type="component" value="Unassembled WGS sequence"/>
</dbReference>
<evidence type="ECO:0000313" key="2">
    <source>
        <dbReference type="Proteomes" id="UP000800038"/>
    </source>
</evidence>
<sequence>MEEDIDKLSNQWIHDPGSNTHLINSEDWSGWTREYDAVATDFVGARTGRVQITAWGSMELMANTPTGVQSLKLTHIAYVKGFITSLIGLARCRKLGIHFDLGQDLLY</sequence>
<organism evidence="1 2">
    <name type="scientific">Clathrospora elynae</name>
    <dbReference type="NCBI Taxonomy" id="706981"/>
    <lineage>
        <taxon>Eukaryota</taxon>
        <taxon>Fungi</taxon>
        <taxon>Dikarya</taxon>
        <taxon>Ascomycota</taxon>
        <taxon>Pezizomycotina</taxon>
        <taxon>Dothideomycetes</taxon>
        <taxon>Pleosporomycetidae</taxon>
        <taxon>Pleosporales</taxon>
        <taxon>Diademaceae</taxon>
        <taxon>Clathrospora</taxon>
    </lineage>
</organism>
<protein>
    <submittedName>
        <fullName evidence="1">Uncharacterized protein</fullName>
    </submittedName>
</protein>
<accession>A0A6A5S1F2</accession>
<evidence type="ECO:0000313" key="1">
    <source>
        <dbReference type="EMBL" id="KAF1934471.1"/>
    </source>
</evidence>
<keyword evidence="2" id="KW-1185">Reference proteome</keyword>
<dbReference type="OrthoDB" id="3792448at2759"/>
<gene>
    <name evidence="1" type="ORF">EJ02DRAFT_363622</name>
</gene>
<name>A0A6A5S1F2_9PLEO</name>